<feature type="signal peptide" evidence="1">
    <location>
        <begin position="1"/>
        <end position="23"/>
    </location>
</feature>
<dbReference type="OrthoDB" id="9031444at2"/>
<comment type="caution">
    <text evidence="2">The sequence shown here is derived from an EMBL/GenBank/DDBJ whole genome shotgun (WGS) entry which is preliminary data.</text>
</comment>
<keyword evidence="3" id="KW-1185">Reference proteome</keyword>
<organism evidence="2 3">
    <name type="scientific">Caballeronia ptereochthonis</name>
    <dbReference type="NCBI Taxonomy" id="1777144"/>
    <lineage>
        <taxon>Bacteria</taxon>
        <taxon>Pseudomonadati</taxon>
        <taxon>Pseudomonadota</taxon>
        <taxon>Betaproteobacteria</taxon>
        <taxon>Burkholderiales</taxon>
        <taxon>Burkholderiaceae</taxon>
        <taxon>Caballeronia</taxon>
    </lineage>
</organism>
<gene>
    <name evidence="2" type="ORF">AWB83_00979</name>
</gene>
<dbReference type="AlphaFoldDB" id="A0A157ZRX3"/>
<reference evidence="2" key="1">
    <citation type="submission" date="2016-01" db="EMBL/GenBank/DDBJ databases">
        <authorList>
            <person name="Peeters C."/>
        </authorList>
    </citation>
    <scope>NUCLEOTIDE SEQUENCE [LARGE SCALE GENOMIC DNA]</scope>
    <source>
        <strain evidence="2">LMG 29326</strain>
    </source>
</reference>
<name>A0A157ZRX3_9BURK</name>
<protein>
    <submittedName>
        <fullName evidence="2">Uncharacterized protein</fullName>
    </submittedName>
</protein>
<dbReference type="Proteomes" id="UP000054978">
    <property type="component" value="Unassembled WGS sequence"/>
</dbReference>
<feature type="chain" id="PRO_5007619792" evidence="1">
    <location>
        <begin position="24"/>
        <end position="90"/>
    </location>
</feature>
<evidence type="ECO:0000256" key="1">
    <source>
        <dbReference type="SAM" id="SignalP"/>
    </source>
</evidence>
<keyword evidence="1" id="KW-0732">Signal</keyword>
<dbReference type="EMBL" id="FCOB02000003">
    <property type="protein sequence ID" value="SAK48261.1"/>
    <property type="molecule type" value="Genomic_DNA"/>
</dbReference>
<accession>A0A157ZRX3</accession>
<proteinExistence type="predicted"/>
<evidence type="ECO:0000313" key="2">
    <source>
        <dbReference type="EMBL" id="SAK48261.1"/>
    </source>
</evidence>
<evidence type="ECO:0000313" key="3">
    <source>
        <dbReference type="Proteomes" id="UP000054978"/>
    </source>
</evidence>
<dbReference type="RefSeq" id="WP_087043104.1">
    <property type="nucleotide sequence ID" value="NZ_FCOB02000003.1"/>
</dbReference>
<sequence>MKNAVALLVSAALVLAPLSGAQAQNNSGASGSTATEHPDEIVRMHQQVAAADREYDREVATAKKVYDHKKAEAKKKRDIAVAAAHQRVGQ</sequence>